<gene>
    <name evidence="7" type="ORF">EV643_101738</name>
</gene>
<evidence type="ECO:0000256" key="4">
    <source>
        <dbReference type="ARBA" id="ARBA00022729"/>
    </source>
</evidence>
<evidence type="ECO:0000313" key="7">
    <source>
        <dbReference type="EMBL" id="TDO54945.1"/>
    </source>
</evidence>
<keyword evidence="3" id="KW-0813">Transport</keyword>
<dbReference type="InterPro" id="IPR006311">
    <property type="entry name" value="TAT_signal"/>
</dbReference>
<dbReference type="SUPFAM" id="SSF53807">
    <property type="entry name" value="Helical backbone' metal receptor"/>
    <property type="match status" value="1"/>
</dbReference>
<dbReference type="PROSITE" id="PS50983">
    <property type="entry name" value="FE_B12_PBP"/>
    <property type="match status" value="1"/>
</dbReference>
<dbReference type="Gene3D" id="3.40.50.1980">
    <property type="entry name" value="Nitrogenase molybdenum iron protein domain"/>
    <property type="match status" value="2"/>
</dbReference>
<name>A0A4R6KQG3_9ACTN</name>
<comment type="caution">
    <text evidence="7">The sequence shown here is derived from an EMBL/GenBank/DDBJ whole genome shotgun (WGS) entry which is preliminary data.</text>
</comment>
<proteinExistence type="inferred from homology"/>
<evidence type="ECO:0000256" key="3">
    <source>
        <dbReference type="ARBA" id="ARBA00022448"/>
    </source>
</evidence>
<dbReference type="EMBL" id="SNWQ01000001">
    <property type="protein sequence ID" value="TDO54945.1"/>
    <property type="molecule type" value="Genomic_DNA"/>
</dbReference>
<comment type="similarity">
    <text evidence="2">Belongs to the bacterial solute-binding protein 8 family.</text>
</comment>
<dbReference type="PANTHER" id="PTHR30532:SF24">
    <property type="entry name" value="FERRIC ENTEROBACTIN-BINDING PERIPLASMIC PROTEIN FEPB"/>
    <property type="match status" value="1"/>
</dbReference>
<dbReference type="GO" id="GO:0030288">
    <property type="term" value="C:outer membrane-bounded periplasmic space"/>
    <property type="evidence" value="ECO:0007669"/>
    <property type="project" value="TreeGrafter"/>
</dbReference>
<dbReference type="GO" id="GO:1901678">
    <property type="term" value="P:iron coordination entity transport"/>
    <property type="evidence" value="ECO:0007669"/>
    <property type="project" value="UniProtKB-ARBA"/>
</dbReference>
<feature type="chain" id="PRO_5020886014" evidence="5">
    <location>
        <begin position="33"/>
        <end position="341"/>
    </location>
</feature>
<dbReference type="InterPro" id="IPR051313">
    <property type="entry name" value="Bact_iron-sidero_bind"/>
</dbReference>
<feature type="domain" description="Fe/B12 periplasmic-binding" evidence="6">
    <location>
        <begin position="64"/>
        <end position="341"/>
    </location>
</feature>
<evidence type="ECO:0000313" key="8">
    <source>
        <dbReference type="Proteomes" id="UP000295388"/>
    </source>
</evidence>
<evidence type="ECO:0000256" key="5">
    <source>
        <dbReference type="SAM" id="SignalP"/>
    </source>
</evidence>
<dbReference type="AlphaFoldDB" id="A0A4R6KQG3"/>
<dbReference type="PANTHER" id="PTHR30532">
    <property type="entry name" value="IRON III DICITRATE-BINDING PERIPLASMIC PROTEIN"/>
    <property type="match status" value="1"/>
</dbReference>
<dbReference type="OrthoDB" id="7941913at2"/>
<dbReference type="Proteomes" id="UP000295388">
    <property type="component" value="Unassembled WGS sequence"/>
</dbReference>
<keyword evidence="8" id="KW-1185">Reference proteome</keyword>
<dbReference type="PROSITE" id="PS51257">
    <property type="entry name" value="PROKAR_LIPOPROTEIN"/>
    <property type="match status" value="1"/>
</dbReference>
<dbReference type="Pfam" id="PF01497">
    <property type="entry name" value="Peripla_BP_2"/>
    <property type="match status" value="1"/>
</dbReference>
<protein>
    <submittedName>
        <fullName evidence="7">Iron complex transport system substrate-binding protein</fullName>
    </submittedName>
</protein>
<dbReference type="InterPro" id="IPR002491">
    <property type="entry name" value="ABC_transptr_periplasmic_BD"/>
</dbReference>
<reference evidence="7 8" key="1">
    <citation type="submission" date="2019-03" db="EMBL/GenBank/DDBJ databases">
        <title>Genomic Encyclopedia of Type Strains, Phase III (KMG-III): the genomes of soil and plant-associated and newly described type strains.</title>
        <authorList>
            <person name="Whitman W."/>
        </authorList>
    </citation>
    <scope>NUCLEOTIDE SEQUENCE [LARGE SCALE GENOMIC DNA]</scope>
    <source>
        <strain evidence="7 8">VKM Ac-2527</strain>
    </source>
</reference>
<dbReference type="RefSeq" id="WP_133798466.1">
    <property type="nucleotide sequence ID" value="NZ_SNWQ01000001.1"/>
</dbReference>
<evidence type="ECO:0000259" key="6">
    <source>
        <dbReference type="PROSITE" id="PS50983"/>
    </source>
</evidence>
<dbReference type="PROSITE" id="PS51318">
    <property type="entry name" value="TAT"/>
    <property type="match status" value="1"/>
</dbReference>
<organism evidence="7 8">
    <name type="scientific">Kribbella caucasensis</name>
    <dbReference type="NCBI Taxonomy" id="2512215"/>
    <lineage>
        <taxon>Bacteria</taxon>
        <taxon>Bacillati</taxon>
        <taxon>Actinomycetota</taxon>
        <taxon>Actinomycetes</taxon>
        <taxon>Propionibacteriales</taxon>
        <taxon>Kribbellaceae</taxon>
        <taxon>Kribbella</taxon>
    </lineage>
</organism>
<comment type="subcellular location">
    <subcellularLocation>
        <location evidence="1">Cell envelope</location>
    </subcellularLocation>
</comment>
<sequence>MSVLSARPSRRSLLLGAASTGVLAVLSACSDAADQAASGSAASSGPWEFTDDRGLKVTRPAPPAKVVAQVSAAAALWDLGVRPVGIFGETKNADGTPNQLAGSVDLATVTSVAEKWGEFGVEKFAALQPDLLVAPIQVPNELWYVPKESVTAIEAVAPTLGVTYLNRSVDKVIDRYAELAQALGADLQAQSVVAAKTEFTAASKALTELAATKKGLKVLFVSGGPDGLYFGNPAAFSDLTLLKNLGLGLLTPKADPKEPQWEPVSWELADRYPADVILYDSRSTQVFSKDLAKYPTFARLPAVKAGQLLAWNPETPTSWAAFGVALRKLATDLGPVRPITG</sequence>
<evidence type="ECO:0000256" key="1">
    <source>
        <dbReference type="ARBA" id="ARBA00004196"/>
    </source>
</evidence>
<evidence type="ECO:0000256" key="2">
    <source>
        <dbReference type="ARBA" id="ARBA00008814"/>
    </source>
</evidence>
<accession>A0A4R6KQG3</accession>
<feature type="signal peptide" evidence="5">
    <location>
        <begin position="1"/>
        <end position="32"/>
    </location>
</feature>
<keyword evidence="4 5" id="KW-0732">Signal</keyword>